<keyword evidence="1" id="KW-0812">Transmembrane</keyword>
<dbReference type="HOGENOM" id="CLU_906130_0_0_1"/>
<keyword evidence="3" id="KW-1185">Reference proteome</keyword>
<feature type="non-terminal residue" evidence="2">
    <location>
        <position position="1"/>
    </location>
</feature>
<reference evidence="2 3" key="1">
    <citation type="submission" date="2013-02" db="EMBL/GenBank/DDBJ databases">
        <title>Genome sequence of Candida maltosa Xu316, a potential industrial strain for xylitol and ethanol production.</title>
        <authorList>
            <person name="Yu J."/>
            <person name="Wang Q."/>
            <person name="Geng X."/>
            <person name="Bao W."/>
            <person name="He P."/>
            <person name="Cai J."/>
        </authorList>
    </citation>
    <scope>NUCLEOTIDE SEQUENCE [LARGE SCALE GENOMIC DNA]</scope>
    <source>
        <strain evidence="3">Xu316</strain>
    </source>
</reference>
<comment type="caution">
    <text evidence="2">The sequence shown here is derived from an EMBL/GenBank/DDBJ whole genome shotgun (WGS) entry which is preliminary data.</text>
</comment>
<dbReference type="Proteomes" id="UP000011777">
    <property type="component" value="Unassembled WGS sequence"/>
</dbReference>
<name>M3J2X8_CANMX</name>
<feature type="transmembrane region" description="Helical" evidence="1">
    <location>
        <begin position="151"/>
        <end position="178"/>
    </location>
</feature>
<keyword evidence="1" id="KW-0472">Membrane</keyword>
<organism evidence="2 3">
    <name type="scientific">Candida maltosa (strain Xu316)</name>
    <name type="common">Yeast</name>
    <dbReference type="NCBI Taxonomy" id="1245528"/>
    <lineage>
        <taxon>Eukaryota</taxon>
        <taxon>Fungi</taxon>
        <taxon>Dikarya</taxon>
        <taxon>Ascomycota</taxon>
        <taxon>Saccharomycotina</taxon>
        <taxon>Pichiomycetes</taxon>
        <taxon>Debaryomycetaceae</taxon>
        <taxon>Candida/Lodderomyces clade</taxon>
        <taxon>Candida</taxon>
    </lineage>
</organism>
<dbReference type="EMBL" id="AOGT01002071">
    <property type="protein sequence ID" value="EMG46238.1"/>
    <property type="molecule type" value="Genomic_DNA"/>
</dbReference>
<sequence length="307" mass="35047">MKFRVGDDFKNLDSVSVISKGVIFLVLIPFIVVHTYHWVMLSLQNNFINSSSGNALFSLASFVAEFLSAAYNIYFSCLSLLFSMGYGVIYYHNGKSRHYRIFSKSTFTKISWFFVVNLVVLYIFMSSLNQPSTKYPFMSWFDNSSQSDSDVSISSVVFTVLVTLFSNIWLALTAVSYFETKKAIAKSPPFQKSSHRIVLAFKKSIYIILVSSIVVIFGNYISEYKRSQKMTQVSLPKEPIGRSKDYESVVALLRMENSLQDLLSPILITNWVCFFVPVVFIFFIWVKDNNGLIIDRNGDDPTEKVDV</sequence>
<proteinExistence type="predicted"/>
<dbReference type="AlphaFoldDB" id="M3J2X8"/>
<feature type="transmembrane region" description="Helical" evidence="1">
    <location>
        <begin position="110"/>
        <end position="131"/>
    </location>
</feature>
<dbReference type="eggNOG" id="ENOG502T2TV">
    <property type="taxonomic scope" value="Eukaryota"/>
</dbReference>
<evidence type="ECO:0000313" key="2">
    <source>
        <dbReference type="EMBL" id="EMG46238.1"/>
    </source>
</evidence>
<evidence type="ECO:0000256" key="1">
    <source>
        <dbReference type="SAM" id="Phobius"/>
    </source>
</evidence>
<feature type="transmembrane region" description="Helical" evidence="1">
    <location>
        <begin position="262"/>
        <end position="286"/>
    </location>
</feature>
<feature type="transmembrane region" description="Helical" evidence="1">
    <location>
        <begin position="59"/>
        <end position="89"/>
    </location>
</feature>
<evidence type="ECO:0000313" key="3">
    <source>
        <dbReference type="Proteomes" id="UP000011777"/>
    </source>
</evidence>
<feature type="transmembrane region" description="Helical" evidence="1">
    <location>
        <begin position="21"/>
        <end position="39"/>
    </location>
</feature>
<gene>
    <name evidence="2" type="ORF">G210_3510</name>
</gene>
<keyword evidence="1" id="KW-1133">Transmembrane helix</keyword>
<accession>M3J2X8</accession>
<feature type="transmembrane region" description="Helical" evidence="1">
    <location>
        <begin position="199"/>
        <end position="221"/>
    </location>
</feature>
<dbReference type="OrthoDB" id="4022842at2759"/>
<protein>
    <submittedName>
        <fullName evidence="2">Uncharacterized protein</fullName>
    </submittedName>
</protein>